<evidence type="ECO:0000313" key="1">
    <source>
        <dbReference type="EMBL" id="KAJ7015058.1"/>
    </source>
</evidence>
<proteinExistence type="predicted"/>
<accession>A0AAD6RTV5</accession>
<organism evidence="1 2">
    <name type="scientific">Populus alba x Populus x berolinensis</name>
    <dbReference type="NCBI Taxonomy" id="444605"/>
    <lineage>
        <taxon>Eukaryota</taxon>
        <taxon>Viridiplantae</taxon>
        <taxon>Streptophyta</taxon>
        <taxon>Embryophyta</taxon>
        <taxon>Tracheophyta</taxon>
        <taxon>Spermatophyta</taxon>
        <taxon>Magnoliopsida</taxon>
        <taxon>eudicotyledons</taxon>
        <taxon>Gunneridae</taxon>
        <taxon>Pentapetalae</taxon>
        <taxon>rosids</taxon>
        <taxon>fabids</taxon>
        <taxon>Malpighiales</taxon>
        <taxon>Salicaceae</taxon>
        <taxon>Saliceae</taxon>
        <taxon>Populus</taxon>
    </lineage>
</organism>
<evidence type="ECO:0000313" key="2">
    <source>
        <dbReference type="Proteomes" id="UP001164929"/>
    </source>
</evidence>
<dbReference type="EMBL" id="JAQIZT010000001">
    <property type="protein sequence ID" value="KAJ7015058.1"/>
    <property type="molecule type" value="Genomic_DNA"/>
</dbReference>
<gene>
    <name evidence="1" type="ORF">NC653_004373</name>
</gene>
<comment type="caution">
    <text evidence="1">The sequence shown here is derived from an EMBL/GenBank/DDBJ whole genome shotgun (WGS) entry which is preliminary data.</text>
</comment>
<dbReference type="Proteomes" id="UP001164929">
    <property type="component" value="Chromosome 1"/>
</dbReference>
<protein>
    <submittedName>
        <fullName evidence="1">Uncharacterized protein</fullName>
    </submittedName>
</protein>
<dbReference type="AlphaFoldDB" id="A0AAD6RTV5"/>
<keyword evidence="2" id="KW-1185">Reference proteome</keyword>
<reference evidence="1 2" key="1">
    <citation type="journal article" date="2023" name="Mol. Ecol. Resour.">
        <title>Chromosome-level genome assembly of a triploid poplar Populus alba 'Berolinensis'.</title>
        <authorList>
            <person name="Chen S."/>
            <person name="Yu Y."/>
            <person name="Wang X."/>
            <person name="Wang S."/>
            <person name="Zhang T."/>
            <person name="Zhou Y."/>
            <person name="He R."/>
            <person name="Meng N."/>
            <person name="Wang Y."/>
            <person name="Liu W."/>
            <person name="Liu Z."/>
            <person name="Liu J."/>
            <person name="Guo Q."/>
            <person name="Huang H."/>
            <person name="Sederoff R.R."/>
            <person name="Wang G."/>
            <person name="Qu G."/>
            <person name="Chen S."/>
        </authorList>
    </citation>
    <scope>NUCLEOTIDE SEQUENCE [LARGE SCALE GENOMIC DNA]</scope>
    <source>
        <strain evidence="1">SC-2020</strain>
    </source>
</reference>
<name>A0AAD6RTV5_9ROSI</name>
<sequence>MSIHDHDAASDYRNRKYCKAWKLFRKQIVEAKGKSLAEELDILSELLVMKTAAAVNPYTGGLLVTGGAGNSHATVSKEVAGFFLEVGIEYVELSNSPRFQRMLSEQGEQ</sequence>